<gene>
    <name evidence="2" type="ORF">E1283_05955</name>
</gene>
<keyword evidence="3" id="KW-1185">Reference proteome</keyword>
<dbReference type="AlphaFoldDB" id="A0A4R4TMV4"/>
<dbReference type="RefSeq" id="WP_132816821.1">
    <property type="nucleotide sequence ID" value="NZ_SMKI01000041.1"/>
</dbReference>
<dbReference type="EMBL" id="SMKI01000041">
    <property type="protein sequence ID" value="TDC78016.1"/>
    <property type="molecule type" value="Genomic_DNA"/>
</dbReference>
<evidence type="ECO:0000313" key="2">
    <source>
        <dbReference type="EMBL" id="TDC78016.1"/>
    </source>
</evidence>
<feature type="domain" description="DUF397" evidence="1">
    <location>
        <begin position="12"/>
        <end position="50"/>
    </location>
</feature>
<dbReference type="Pfam" id="PF04149">
    <property type="entry name" value="DUF397"/>
    <property type="match status" value="1"/>
</dbReference>
<dbReference type="OrthoDB" id="4570646at2"/>
<proteinExistence type="predicted"/>
<reference evidence="2 3" key="1">
    <citation type="submission" date="2019-03" db="EMBL/GenBank/DDBJ databases">
        <title>Draft genome sequences of novel Actinobacteria.</title>
        <authorList>
            <person name="Sahin N."/>
            <person name="Ay H."/>
            <person name="Saygin H."/>
        </authorList>
    </citation>
    <scope>NUCLEOTIDE SEQUENCE [LARGE SCALE GENOMIC DNA]</scope>
    <source>
        <strain evidence="2 3">DSM 41900</strain>
    </source>
</reference>
<evidence type="ECO:0000313" key="3">
    <source>
        <dbReference type="Proteomes" id="UP000295345"/>
    </source>
</evidence>
<accession>A0A4R4TMV4</accession>
<name>A0A4R4TMV4_9ACTN</name>
<organism evidence="2 3">
    <name type="scientific">Streptomyces hainanensis</name>
    <dbReference type="NCBI Taxonomy" id="402648"/>
    <lineage>
        <taxon>Bacteria</taxon>
        <taxon>Bacillati</taxon>
        <taxon>Actinomycetota</taxon>
        <taxon>Actinomycetes</taxon>
        <taxon>Kitasatosporales</taxon>
        <taxon>Streptomycetaceae</taxon>
        <taxon>Streptomyces</taxon>
    </lineage>
</organism>
<evidence type="ECO:0000259" key="1">
    <source>
        <dbReference type="Pfam" id="PF04149"/>
    </source>
</evidence>
<protein>
    <submittedName>
        <fullName evidence="2">DUF397 domain-containing protein</fullName>
    </submittedName>
</protein>
<comment type="caution">
    <text evidence="2">The sequence shown here is derived from an EMBL/GenBank/DDBJ whole genome shotgun (WGS) entry which is preliminary data.</text>
</comment>
<dbReference type="Proteomes" id="UP000295345">
    <property type="component" value="Unassembled WGS sequence"/>
</dbReference>
<sequence length="51" mass="5221">MEHAFRVELGVAGWRKSSFSDTGGGSCVEVGDGVPVLVFPGGAWAAVVRTA</sequence>
<dbReference type="InterPro" id="IPR007278">
    <property type="entry name" value="DUF397"/>
</dbReference>